<evidence type="ECO:0000313" key="2">
    <source>
        <dbReference type="Proteomes" id="UP000177159"/>
    </source>
</evidence>
<protein>
    <submittedName>
        <fullName evidence="1">Uncharacterized protein</fullName>
    </submittedName>
</protein>
<evidence type="ECO:0000313" key="1">
    <source>
        <dbReference type="EMBL" id="OGK22787.1"/>
    </source>
</evidence>
<reference evidence="1 2" key="1">
    <citation type="journal article" date="2016" name="Nat. Commun.">
        <title>Thousands of microbial genomes shed light on interconnected biogeochemical processes in an aquifer system.</title>
        <authorList>
            <person name="Anantharaman K."/>
            <person name="Brown C.T."/>
            <person name="Hug L.A."/>
            <person name="Sharon I."/>
            <person name="Castelle C.J."/>
            <person name="Probst A.J."/>
            <person name="Thomas B.C."/>
            <person name="Singh A."/>
            <person name="Wilkins M.J."/>
            <person name="Karaoz U."/>
            <person name="Brodie E.L."/>
            <person name="Williams K.H."/>
            <person name="Hubbard S.S."/>
            <person name="Banfield J.F."/>
        </authorList>
    </citation>
    <scope>NUCLEOTIDE SEQUENCE [LARGE SCALE GENOMIC DNA]</scope>
</reference>
<name>A0A1F7GUN2_9BACT</name>
<proteinExistence type="predicted"/>
<organism evidence="1 2">
    <name type="scientific">Candidatus Roizmanbacteria bacterium RIFCSPHIGHO2_02_FULL_37_24</name>
    <dbReference type="NCBI Taxonomy" id="1802037"/>
    <lineage>
        <taxon>Bacteria</taxon>
        <taxon>Candidatus Roizmaniibacteriota</taxon>
    </lineage>
</organism>
<comment type="caution">
    <text evidence="1">The sequence shown here is derived from an EMBL/GenBank/DDBJ whole genome shotgun (WGS) entry which is preliminary data.</text>
</comment>
<dbReference type="Proteomes" id="UP000177159">
    <property type="component" value="Unassembled WGS sequence"/>
</dbReference>
<accession>A0A1F7GUN2</accession>
<sequence length="414" mass="45510">MLNNTAIFKRILPFLALFIFSITYAGYTVIHRSSAPVKAEGEDITVSVTNIRAPLSTTDTWQWNAIVFVKNYFKEPFTTTYTVNWCGKTNNGEDSEKVPCEEDVVGGSFKGQLKKDSIQVQAKDTIFKIDHQSVQCGRVDVIIEGLGQLLARKTYDTPTSCPENLALNAQGSAISADGSLEVSPVEVILDLFKFFNLKAPEMNDTGLPIPTGPPPGSPLPTLPQQGPVVNCSPGSIVSWAGCISEQLERGVWSYYNRMVSDISNNGYTATKRQGLDTSTGPTGLFWCTNMIISAYSLEVSDGRPLPNLTHQSVLSMRRFFANTPSYKYLDFRNPGSRKQQLGQVRPGDVQIMQKVFDQHTQQHVAIVKNIHVDGNCNGSVETIDANSYNKVNRYTIAGCNVINSPYPVVAYAGL</sequence>
<dbReference type="AlphaFoldDB" id="A0A1F7GUN2"/>
<dbReference type="EMBL" id="MFZM01000033">
    <property type="protein sequence ID" value="OGK22787.1"/>
    <property type="molecule type" value="Genomic_DNA"/>
</dbReference>
<gene>
    <name evidence="1" type="ORF">A3C24_04460</name>
</gene>